<dbReference type="EMBL" id="AY442272">
    <property type="protein sequence ID" value="AAS45566.1"/>
    <property type="molecule type" value="Genomic_DNA"/>
</dbReference>
<proteinExistence type="predicted"/>
<sequence length="55" mass="5922">MYSTSRACLASSQSSIALCLPANARLVCSSSVNIIPPWGIGMECYRCRPPAFLID</sequence>
<organism evidence="2">
    <name type="scientific">Aeromonas hydrophila</name>
    <dbReference type="NCBI Taxonomy" id="644"/>
    <lineage>
        <taxon>Bacteria</taxon>
        <taxon>Pseudomonadati</taxon>
        <taxon>Pseudomonadota</taxon>
        <taxon>Gammaproteobacteria</taxon>
        <taxon>Aeromonadales</taxon>
        <taxon>Aeromonadaceae</taxon>
        <taxon>Aeromonas</taxon>
    </lineage>
</organism>
<keyword evidence="1" id="KW-0732">Signal</keyword>
<feature type="signal peptide" evidence="1">
    <location>
        <begin position="1"/>
        <end position="24"/>
    </location>
</feature>
<protein>
    <submittedName>
        <fullName evidence="2">Uncharacterized protein</fullName>
    </submittedName>
</protein>
<accession>Q5VIZ4</accession>
<reference evidence="2" key="1">
    <citation type="journal article" date="2005" name="Appl. Environ. Microbiol.">
        <title>Identification and characterization of putative virulence genes and gene clusters in Aeromonas hydrophila PPD134/91.</title>
        <authorList>
            <person name="Yu H.B."/>
            <person name="Zhang Y.L."/>
            <person name="Lau Y.L."/>
            <person name="Yao F."/>
            <person name="Vilches S."/>
            <person name="Merino S."/>
            <person name="Tomas J.M."/>
            <person name="Howard S.P."/>
            <person name="Leung K.Y."/>
        </authorList>
    </citation>
    <scope>NUCLEOTIDE SEQUENCE</scope>
    <source>
        <strain evidence="2">AH-1</strain>
    </source>
</reference>
<evidence type="ECO:0000256" key="1">
    <source>
        <dbReference type="SAM" id="SignalP"/>
    </source>
</evidence>
<name>Q5VIZ4_AERHY</name>
<feature type="chain" id="PRO_5004263249" evidence="1">
    <location>
        <begin position="25"/>
        <end position="55"/>
    </location>
</feature>
<dbReference type="AlphaFoldDB" id="Q5VIZ4"/>
<evidence type="ECO:0000313" key="2">
    <source>
        <dbReference type="EMBL" id="AAS45566.1"/>
    </source>
</evidence>